<dbReference type="InterPro" id="IPR001650">
    <property type="entry name" value="Helicase_C-like"/>
</dbReference>
<dbReference type="Gene3D" id="3.40.50.300">
    <property type="entry name" value="P-loop containing nucleotide triphosphate hydrolases"/>
    <property type="match status" value="1"/>
</dbReference>
<keyword evidence="3" id="KW-0067">ATP-binding</keyword>
<reference evidence="3 4" key="1">
    <citation type="submission" date="2015-11" db="EMBL/GenBank/DDBJ databases">
        <authorList>
            <person name="Lee I.Y."/>
            <person name="Jacobs-Sera D."/>
            <person name="Guerrero C.A."/>
            <person name="Bowman C.A."/>
            <person name="Russell D.A."/>
            <person name="Pope W.H."/>
            <person name="Hatfull G.F."/>
        </authorList>
    </citation>
    <scope>NUCLEOTIDE SEQUENCE [LARGE SCALE GENOMIC DNA]</scope>
</reference>
<gene>
    <name evidence="3" type="primary">29</name>
    <name evidence="3" type="ORF">RAP15_29</name>
</gene>
<dbReference type="SMART" id="SM00487">
    <property type="entry name" value="DEXDc"/>
    <property type="match status" value="1"/>
</dbReference>
<dbReference type="PANTHER" id="PTHR10799">
    <property type="entry name" value="SNF2/RAD54 HELICASE FAMILY"/>
    <property type="match status" value="1"/>
</dbReference>
<dbReference type="EMBL" id="KU160662">
    <property type="protein sequence ID" value="ALY10048.1"/>
    <property type="molecule type" value="Genomic_DNA"/>
</dbReference>
<organism evidence="3 4">
    <name type="scientific">Arthrobacter phage RAP15</name>
    <dbReference type="NCBI Taxonomy" id="1772312"/>
    <lineage>
        <taxon>Viruses</taxon>
        <taxon>Duplodnaviria</taxon>
        <taxon>Heunggongvirae</taxon>
        <taxon>Uroviricota</taxon>
        <taxon>Caudoviricetes</taxon>
        <taxon>Korravirus</taxon>
        <taxon>Korravirus korra</taxon>
    </lineage>
</organism>
<keyword evidence="3" id="KW-0347">Helicase</keyword>
<protein>
    <submittedName>
        <fullName evidence="3">DNA helicase</fullName>
    </submittedName>
</protein>
<dbReference type="Proteomes" id="UP000223741">
    <property type="component" value="Segment"/>
</dbReference>
<evidence type="ECO:0000256" key="1">
    <source>
        <dbReference type="ARBA" id="ARBA00022801"/>
    </source>
</evidence>
<dbReference type="Pfam" id="PF00176">
    <property type="entry name" value="SNF2-rel_dom"/>
    <property type="match status" value="1"/>
</dbReference>
<proteinExistence type="predicted"/>
<dbReference type="Pfam" id="PF00271">
    <property type="entry name" value="Helicase_C"/>
    <property type="match status" value="1"/>
</dbReference>
<evidence type="ECO:0000259" key="2">
    <source>
        <dbReference type="SMART" id="SM00487"/>
    </source>
</evidence>
<dbReference type="InterPro" id="IPR027417">
    <property type="entry name" value="P-loop_NTPase"/>
</dbReference>
<keyword evidence="1" id="KW-0378">Hydrolase</keyword>
<evidence type="ECO:0000313" key="3">
    <source>
        <dbReference type="EMBL" id="ALY10048.1"/>
    </source>
</evidence>
<sequence>MPKSRPPLLQHQKEGIEWIRTVKRGLCGDEPGLGKSRLAIEAFDGPNNRNAIIAPAMVINGGTWRDQLAQWSNYPENWTVIPYSGMNLREKTAKGGLKPTSKLVPELTGSFHALVVDESHYTKGRNTYWTKSVEQLAKNCDHVLEMTGTPIPNWAHEMFTLLRVMFPEKAKRGGPLGSYWRWVETWFDVEISRHREHERVIGKLLACRAACYSLPPSQPCEHYSTFMSENLGPHFLRRLREDCIDLPPVTNQEILVPMDTAQKKHYREMKKHFMTEVDDKEILSWSTGARHVALDRISVSPWLLNPVGEPRGGKFEQLRFDLAGRARPTLVLAHYRDVVEASAAVARSTGATAATVHGGNSKTANGSAVQNFKDGKLDVLVGSLEMVSEGLQLTVADMAIFVETSYKPYRNEQARQRVHRLGQTRPVTIKEYITPDTVDANKRVLLAEKTTDQIRFMSAGDFKKLL</sequence>
<evidence type="ECO:0000313" key="4">
    <source>
        <dbReference type="Proteomes" id="UP000223741"/>
    </source>
</evidence>
<dbReference type="SUPFAM" id="SSF52540">
    <property type="entry name" value="P-loop containing nucleoside triphosphate hydrolases"/>
    <property type="match status" value="2"/>
</dbReference>
<accession>A0A0U4B5R3</accession>
<dbReference type="GO" id="GO:0004386">
    <property type="term" value="F:helicase activity"/>
    <property type="evidence" value="ECO:0007669"/>
    <property type="project" value="UniProtKB-KW"/>
</dbReference>
<keyword evidence="3" id="KW-0547">Nucleotide-binding</keyword>
<dbReference type="CDD" id="cd18793">
    <property type="entry name" value="SF2_C_SNF"/>
    <property type="match status" value="1"/>
</dbReference>
<dbReference type="InterPro" id="IPR014001">
    <property type="entry name" value="Helicase_ATP-bd"/>
</dbReference>
<dbReference type="InterPro" id="IPR000330">
    <property type="entry name" value="SNF2_N"/>
</dbReference>
<dbReference type="GO" id="GO:0016787">
    <property type="term" value="F:hydrolase activity"/>
    <property type="evidence" value="ECO:0007669"/>
    <property type="project" value="UniProtKB-KW"/>
</dbReference>
<feature type="domain" description="Helicase ATP-binding" evidence="2">
    <location>
        <begin position="4"/>
        <end position="186"/>
    </location>
</feature>
<dbReference type="GO" id="GO:0005524">
    <property type="term" value="F:ATP binding"/>
    <property type="evidence" value="ECO:0007669"/>
    <property type="project" value="InterPro"/>
</dbReference>
<name>A0A0U4B5R3_9CAUD</name>
<dbReference type="InterPro" id="IPR038718">
    <property type="entry name" value="SNF2-like_sf"/>
</dbReference>
<dbReference type="Gene3D" id="3.40.50.10810">
    <property type="entry name" value="Tandem AAA-ATPase domain"/>
    <property type="match status" value="1"/>
</dbReference>
<dbReference type="InterPro" id="IPR049730">
    <property type="entry name" value="SNF2/RAD54-like_C"/>
</dbReference>